<dbReference type="EMBL" id="GBGD01003641">
    <property type="protein sequence ID" value="JAC85248.1"/>
    <property type="molecule type" value="mRNA"/>
</dbReference>
<dbReference type="AlphaFoldDB" id="A0A069DMH4"/>
<name>A0A069DMH4_9HEMI</name>
<protein>
    <submittedName>
        <fullName evidence="2">Putative kazal-type inhibitor</fullName>
    </submittedName>
</protein>
<accession>A0A069DMH4</accession>
<sequence>MKFNNSVLSVALIAVFLTACMAYYPHHCGITCSDKDKPICGARTADIGYQRRTFGNDCKLLQENECGKGPDWKKIARGRCEDLKDQ</sequence>
<evidence type="ECO:0000313" key="2">
    <source>
        <dbReference type="EMBL" id="JAC85248.1"/>
    </source>
</evidence>
<feature type="signal peptide" evidence="1">
    <location>
        <begin position="1"/>
        <end position="22"/>
    </location>
</feature>
<keyword evidence="1" id="KW-0732">Signal</keyword>
<organism evidence="2">
    <name type="scientific">Panstrongylus megistus</name>
    <dbReference type="NCBI Taxonomy" id="65343"/>
    <lineage>
        <taxon>Eukaryota</taxon>
        <taxon>Metazoa</taxon>
        <taxon>Ecdysozoa</taxon>
        <taxon>Arthropoda</taxon>
        <taxon>Hexapoda</taxon>
        <taxon>Insecta</taxon>
        <taxon>Pterygota</taxon>
        <taxon>Neoptera</taxon>
        <taxon>Paraneoptera</taxon>
        <taxon>Hemiptera</taxon>
        <taxon>Heteroptera</taxon>
        <taxon>Panheteroptera</taxon>
        <taxon>Cimicomorpha</taxon>
        <taxon>Reduviidae</taxon>
        <taxon>Triatominae</taxon>
        <taxon>Panstrongylus</taxon>
    </lineage>
</organism>
<dbReference type="Gene3D" id="3.30.60.30">
    <property type="match status" value="1"/>
</dbReference>
<evidence type="ECO:0000256" key="1">
    <source>
        <dbReference type="SAM" id="SignalP"/>
    </source>
</evidence>
<reference evidence="2" key="1">
    <citation type="journal article" date="2015" name="J. Med. Entomol.">
        <title>A Deep Insight Into the Sialotranscriptome of the Chagas Disease Vector, Panstrongylus megistus (Hemiptera: Heteroptera).</title>
        <authorList>
            <person name="Ribeiro J.M."/>
            <person name="Schwarz A."/>
            <person name="Francischetti I.M."/>
        </authorList>
    </citation>
    <scope>NUCLEOTIDE SEQUENCE</scope>
    <source>
        <tissue evidence="2">Salivary glands</tissue>
    </source>
</reference>
<proteinExistence type="evidence at transcript level"/>
<feature type="chain" id="PRO_5001663304" evidence="1">
    <location>
        <begin position="23"/>
        <end position="86"/>
    </location>
</feature>
<dbReference type="PROSITE" id="PS51257">
    <property type="entry name" value="PROKAR_LIPOPROTEIN"/>
    <property type="match status" value="1"/>
</dbReference>